<evidence type="ECO:0000256" key="8">
    <source>
        <dbReference type="RuleBase" id="RU003983"/>
    </source>
</evidence>
<feature type="transmembrane region" description="Helical" evidence="9">
    <location>
        <begin position="68"/>
        <end position="93"/>
    </location>
</feature>
<comment type="cofactor">
    <cofactor evidence="7 8">
        <name>Zn(2+)</name>
        <dbReference type="ChEBI" id="CHEBI:29105"/>
    </cofactor>
    <text evidence="7 8">Binds 1 zinc ion per subunit.</text>
</comment>
<evidence type="ECO:0000259" key="11">
    <source>
        <dbReference type="Pfam" id="PF16491"/>
    </source>
</evidence>
<feature type="transmembrane region" description="Helical" evidence="9">
    <location>
        <begin position="252"/>
        <end position="273"/>
    </location>
</feature>
<evidence type="ECO:0000313" key="12">
    <source>
        <dbReference type="EMBL" id="KPK63802.1"/>
    </source>
</evidence>
<sequence length="379" mass="44017">MEAEKIHPLIDKDRQKIARRYRNDNLKVSALSLVVSAVFLIILIHFNISKQFVEFVSLNMSSGILLVMIYYSALFCVYSLLTLPFSYIEGYLIEHKYGFSTQRLRDWFKDWLKSFFVAYIIGLIVLEVIYLIIPLAPTLWWLWLALIMVGFSVVLANVFPVLILPLFYKSMPLEDNDLKQRIADLCERARLHIKGIYSIDLSSKTTKANAAVVGLGNTKRILLGDTMLAKFQTDETLSAVAHEVTHYQEHHVWWLILWQALITIIMFYVFFLIQPSAYKFFGFELASEIAAFPLFVLLFALLSYFLRPLSSALSRYYERRADKGALQLTDNPDAFIRLIAKFCNEQLTIAYPNAMIEWYKYTHPSPGRRIEFAQVWKRG</sequence>
<feature type="active site" description="Proton donor" evidence="6">
    <location>
        <position position="322"/>
    </location>
</feature>
<evidence type="ECO:0008006" key="14">
    <source>
        <dbReference type="Google" id="ProtNLM"/>
    </source>
</evidence>
<dbReference type="CDD" id="cd07343">
    <property type="entry name" value="M48A_Zmpste24p_like"/>
    <property type="match status" value="1"/>
</dbReference>
<dbReference type="STRING" id="1703779.AMJ83_04930"/>
<evidence type="ECO:0000313" key="13">
    <source>
        <dbReference type="Proteomes" id="UP000051373"/>
    </source>
</evidence>
<dbReference type="InterPro" id="IPR027057">
    <property type="entry name" value="CAXX_Prtase_1"/>
</dbReference>
<evidence type="ECO:0000256" key="2">
    <source>
        <dbReference type="ARBA" id="ARBA00022723"/>
    </source>
</evidence>
<feature type="binding site" evidence="7">
    <location>
        <position position="242"/>
    </location>
    <ligand>
        <name>Zn(2+)</name>
        <dbReference type="ChEBI" id="CHEBI:29105"/>
        <note>catalytic</note>
    </ligand>
</feature>
<comment type="similarity">
    <text evidence="8">Belongs to the peptidase M48 family.</text>
</comment>
<reference evidence="12 13" key="1">
    <citation type="journal article" date="2015" name="Microbiome">
        <title>Genomic resolution of linkages in carbon, nitrogen, and sulfur cycling among widespread estuary sediment bacteria.</title>
        <authorList>
            <person name="Baker B.J."/>
            <person name="Lazar C.S."/>
            <person name="Teske A.P."/>
            <person name="Dick G.J."/>
        </authorList>
    </citation>
    <scope>NUCLEOTIDE SEQUENCE [LARGE SCALE GENOMIC DNA]</scope>
    <source>
        <strain evidence="12">SM23_42</strain>
    </source>
</reference>
<feature type="binding site" evidence="7">
    <location>
        <position position="318"/>
    </location>
    <ligand>
        <name>Zn(2+)</name>
        <dbReference type="ChEBI" id="CHEBI:29105"/>
        <note>catalytic</note>
    </ligand>
</feature>
<keyword evidence="9" id="KW-1133">Transmembrane helix</keyword>
<evidence type="ECO:0000259" key="10">
    <source>
        <dbReference type="Pfam" id="PF01435"/>
    </source>
</evidence>
<evidence type="ECO:0000256" key="6">
    <source>
        <dbReference type="PIRSR" id="PIRSR627057-1"/>
    </source>
</evidence>
<dbReference type="InterPro" id="IPR032456">
    <property type="entry name" value="Peptidase_M48_N"/>
</dbReference>
<dbReference type="Proteomes" id="UP000051373">
    <property type="component" value="Unassembled WGS sequence"/>
</dbReference>
<feature type="transmembrane region" description="Helical" evidence="9">
    <location>
        <begin position="114"/>
        <end position="133"/>
    </location>
</feature>
<evidence type="ECO:0000256" key="1">
    <source>
        <dbReference type="ARBA" id="ARBA00022670"/>
    </source>
</evidence>
<organism evidence="12 13">
    <name type="scientific">candidate division WOR_3 bacterium SM23_42</name>
    <dbReference type="NCBI Taxonomy" id="1703779"/>
    <lineage>
        <taxon>Bacteria</taxon>
        <taxon>Bacteria division WOR-3</taxon>
    </lineage>
</organism>
<evidence type="ECO:0000256" key="5">
    <source>
        <dbReference type="ARBA" id="ARBA00023049"/>
    </source>
</evidence>
<keyword evidence="2 7" id="KW-0479">Metal-binding</keyword>
<dbReference type="GO" id="GO:0046872">
    <property type="term" value="F:metal ion binding"/>
    <property type="evidence" value="ECO:0007669"/>
    <property type="project" value="UniProtKB-KW"/>
</dbReference>
<dbReference type="GO" id="GO:0071586">
    <property type="term" value="P:CAAX-box protein processing"/>
    <property type="evidence" value="ECO:0007669"/>
    <property type="project" value="InterPro"/>
</dbReference>
<dbReference type="EMBL" id="LJUJ01000008">
    <property type="protein sequence ID" value="KPK63802.1"/>
    <property type="molecule type" value="Genomic_DNA"/>
</dbReference>
<dbReference type="Pfam" id="PF16491">
    <property type="entry name" value="Peptidase_M48_N"/>
    <property type="match status" value="1"/>
</dbReference>
<feature type="domain" description="Peptidase M48" evidence="10">
    <location>
        <begin position="172"/>
        <end position="374"/>
    </location>
</feature>
<gene>
    <name evidence="12" type="ORF">AMJ83_04930</name>
</gene>
<dbReference type="PANTHER" id="PTHR10120">
    <property type="entry name" value="CAAX PRENYL PROTEASE 1"/>
    <property type="match status" value="1"/>
</dbReference>
<name>A0A0S8FUH9_UNCW3</name>
<feature type="active site" evidence="6">
    <location>
        <position position="243"/>
    </location>
</feature>
<keyword evidence="5 8" id="KW-0482">Metalloprotease</keyword>
<dbReference type="InterPro" id="IPR001915">
    <property type="entry name" value="Peptidase_M48"/>
</dbReference>
<feature type="domain" description="CAAX prenyl protease 1 N-terminal" evidence="11">
    <location>
        <begin position="5"/>
        <end position="169"/>
    </location>
</feature>
<protein>
    <recommendedName>
        <fullName evidence="14">Peptidase M48</fullName>
    </recommendedName>
</protein>
<feature type="binding site" evidence="7">
    <location>
        <position position="246"/>
    </location>
    <ligand>
        <name>Zn(2+)</name>
        <dbReference type="ChEBI" id="CHEBI:29105"/>
        <note>catalytic</note>
    </ligand>
</feature>
<keyword evidence="3 8" id="KW-0378">Hydrolase</keyword>
<dbReference type="Gene3D" id="3.30.2010.10">
    <property type="entry name" value="Metalloproteases ('zincins'), catalytic domain"/>
    <property type="match status" value="1"/>
</dbReference>
<evidence type="ECO:0000256" key="3">
    <source>
        <dbReference type="ARBA" id="ARBA00022801"/>
    </source>
</evidence>
<proteinExistence type="inferred from homology"/>
<feature type="transmembrane region" description="Helical" evidence="9">
    <location>
        <begin position="139"/>
        <end position="168"/>
    </location>
</feature>
<dbReference type="AlphaFoldDB" id="A0A0S8FUH9"/>
<evidence type="ECO:0000256" key="9">
    <source>
        <dbReference type="SAM" id="Phobius"/>
    </source>
</evidence>
<accession>A0A0S8FUH9</accession>
<dbReference type="GO" id="GO:0004222">
    <property type="term" value="F:metalloendopeptidase activity"/>
    <property type="evidence" value="ECO:0007669"/>
    <property type="project" value="InterPro"/>
</dbReference>
<dbReference type="Pfam" id="PF01435">
    <property type="entry name" value="Peptidase_M48"/>
    <property type="match status" value="1"/>
</dbReference>
<keyword evidence="4 7" id="KW-0862">Zinc</keyword>
<evidence type="ECO:0000256" key="7">
    <source>
        <dbReference type="PIRSR" id="PIRSR627057-2"/>
    </source>
</evidence>
<keyword evidence="1 8" id="KW-0645">Protease</keyword>
<keyword evidence="9" id="KW-0812">Transmembrane</keyword>
<keyword evidence="9" id="KW-0472">Membrane</keyword>
<feature type="transmembrane region" description="Helical" evidence="9">
    <location>
        <begin position="285"/>
        <end position="306"/>
    </location>
</feature>
<evidence type="ECO:0000256" key="4">
    <source>
        <dbReference type="ARBA" id="ARBA00022833"/>
    </source>
</evidence>
<feature type="transmembrane region" description="Helical" evidence="9">
    <location>
        <begin position="28"/>
        <end position="48"/>
    </location>
</feature>
<comment type="caution">
    <text evidence="12">The sequence shown here is derived from an EMBL/GenBank/DDBJ whole genome shotgun (WGS) entry which is preliminary data.</text>
</comment>